<dbReference type="GO" id="GO:0042162">
    <property type="term" value="F:telomeric DNA binding"/>
    <property type="evidence" value="ECO:0007669"/>
    <property type="project" value="TreeGrafter"/>
</dbReference>
<dbReference type="PANTHER" id="PTHR15696:SF0">
    <property type="entry name" value="TELOMERASE-BINDING PROTEIN EST1A"/>
    <property type="match status" value="1"/>
</dbReference>
<dbReference type="SUPFAM" id="SSF48452">
    <property type="entry name" value="TPR-like"/>
    <property type="match status" value="1"/>
</dbReference>
<dbReference type="InterPro" id="IPR002716">
    <property type="entry name" value="PIN_dom"/>
</dbReference>
<dbReference type="EMBL" id="CAJVPZ010008189">
    <property type="protein sequence ID" value="CAG8595338.1"/>
    <property type="molecule type" value="Genomic_DNA"/>
</dbReference>
<feature type="domain" description="Telomerase activating protein Est1-like N-terminal" evidence="2">
    <location>
        <begin position="58"/>
        <end position="146"/>
    </location>
</feature>
<dbReference type="Gene3D" id="3.40.50.1010">
    <property type="entry name" value="5'-nuclease"/>
    <property type="match status" value="1"/>
</dbReference>
<dbReference type="Pfam" id="PF10374">
    <property type="entry name" value="EST1"/>
    <property type="match status" value="1"/>
</dbReference>
<feature type="region of interest" description="Disordered" evidence="1">
    <location>
        <begin position="1"/>
        <end position="24"/>
    </location>
</feature>
<name>A0A9N9GBJ1_9GLOM</name>
<keyword evidence="5" id="KW-1185">Reference proteome</keyword>
<evidence type="ECO:0000259" key="2">
    <source>
        <dbReference type="Pfam" id="PF10374"/>
    </source>
</evidence>
<feature type="non-terminal residue" evidence="4">
    <location>
        <position position="464"/>
    </location>
</feature>
<evidence type="ECO:0000313" key="4">
    <source>
        <dbReference type="EMBL" id="CAG8595338.1"/>
    </source>
</evidence>
<dbReference type="Proteomes" id="UP000789396">
    <property type="component" value="Unassembled WGS sequence"/>
</dbReference>
<accession>A0A9N9GBJ1</accession>
<feature type="domain" description="PIN" evidence="3">
    <location>
        <begin position="293"/>
        <end position="456"/>
    </location>
</feature>
<dbReference type="Pfam" id="PF13638">
    <property type="entry name" value="PIN_4"/>
    <property type="match status" value="1"/>
</dbReference>
<comment type="caution">
    <text evidence="4">The sequence shown here is derived from an EMBL/GenBank/DDBJ whole genome shotgun (WGS) entry which is preliminary data.</text>
</comment>
<dbReference type="InterPro" id="IPR019458">
    <property type="entry name" value="Est1-like_N"/>
</dbReference>
<dbReference type="GO" id="GO:0005697">
    <property type="term" value="C:telomerase holoenzyme complex"/>
    <property type="evidence" value="ECO:0007669"/>
    <property type="project" value="TreeGrafter"/>
</dbReference>
<gene>
    <name evidence="4" type="ORF">RFULGI_LOCUS6395</name>
</gene>
<proteinExistence type="predicted"/>
<evidence type="ECO:0000259" key="3">
    <source>
        <dbReference type="Pfam" id="PF13638"/>
    </source>
</evidence>
<dbReference type="GO" id="GO:0000184">
    <property type="term" value="P:nuclear-transcribed mRNA catabolic process, nonsense-mediated decay"/>
    <property type="evidence" value="ECO:0007669"/>
    <property type="project" value="TreeGrafter"/>
</dbReference>
<evidence type="ECO:0000313" key="5">
    <source>
        <dbReference type="Proteomes" id="UP000789396"/>
    </source>
</evidence>
<dbReference type="GO" id="GO:0070034">
    <property type="term" value="F:telomerase RNA binding"/>
    <property type="evidence" value="ECO:0007669"/>
    <property type="project" value="TreeGrafter"/>
</dbReference>
<dbReference type="OrthoDB" id="69928at2759"/>
<protein>
    <submittedName>
        <fullName evidence="4">2597_t:CDS:1</fullName>
    </submittedName>
</protein>
<dbReference type="AlphaFoldDB" id="A0A9N9GBJ1"/>
<evidence type="ECO:0000256" key="1">
    <source>
        <dbReference type="SAM" id="MobiDB-lite"/>
    </source>
</evidence>
<dbReference type="Gene3D" id="1.25.40.10">
    <property type="entry name" value="Tetratricopeptide repeat domain"/>
    <property type="match status" value="1"/>
</dbReference>
<reference evidence="4" key="1">
    <citation type="submission" date="2021-06" db="EMBL/GenBank/DDBJ databases">
        <authorList>
            <person name="Kallberg Y."/>
            <person name="Tangrot J."/>
            <person name="Rosling A."/>
        </authorList>
    </citation>
    <scope>NUCLEOTIDE SEQUENCE</scope>
    <source>
        <strain evidence="4">IN212</strain>
    </source>
</reference>
<organism evidence="4 5">
    <name type="scientific">Racocetra fulgida</name>
    <dbReference type="NCBI Taxonomy" id="60492"/>
    <lineage>
        <taxon>Eukaryota</taxon>
        <taxon>Fungi</taxon>
        <taxon>Fungi incertae sedis</taxon>
        <taxon>Mucoromycota</taxon>
        <taxon>Glomeromycotina</taxon>
        <taxon>Glomeromycetes</taxon>
        <taxon>Diversisporales</taxon>
        <taxon>Gigasporaceae</taxon>
        <taxon>Racocetra</taxon>
    </lineage>
</organism>
<sequence length="464" mass="54382">ASDLERELKKQELEKRKTDSPEKSAELVEETEFLRNSLKDVYEDILLSDLKFANEHNIEERLWRYVFYNYIEELRQKLRRNSDEYQAIYLELCRYLDLGTGFYHTIINSLKIRENIDLDRVGIELTAESIQRCLIRLGDFARYRETLFGSDMRRWEFSKQFYMKAARVYCEDGKAQAQLALLSMLRDNDLDICDLLGADYDPAELAKHSILEDMEFLGSFDILHYDDSAGQFTLIDEEKRQQRMMKLMAQQRLKDEIDTMENKLQKFGVSSRPNHLPLPESAISKPKISQKQCVVDISVILNHLNSVKNWVADEKCTVIVPLDDLIKKGNNQENVRAREAIRFLDQIGSQRNHEHFIRAQKENEKLPHWTCAGEFLVEESFRHNTSHVCQNEKIAKELHDNDITDEKPITDIPQEFRPILSCWLYFAHLANIDDILFVTENQELTNYAKMFGVPVVGVGNIPYR</sequence>
<dbReference type="InterPro" id="IPR011990">
    <property type="entry name" value="TPR-like_helical_dom_sf"/>
</dbReference>
<dbReference type="PANTHER" id="PTHR15696">
    <property type="entry name" value="SMG-7 SUPPRESSOR WITH MORPHOLOGICAL EFFECT ON GENITALIA PROTEIN 7"/>
    <property type="match status" value="1"/>
</dbReference>
<dbReference type="InterPro" id="IPR045153">
    <property type="entry name" value="Est1/Ebs1-like"/>
</dbReference>